<keyword evidence="7" id="KW-1185">Reference proteome</keyword>
<feature type="coiled-coil region" evidence="2">
    <location>
        <begin position="433"/>
        <end position="460"/>
    </location>
</feature>
<dbReference type="PANTHER" id="PTHR43977">
    <property type="entry name" value="STRUCTURAL MAINTENANCE OF CHROMOSOMES PROTEIN 3"/>
    <property type="match status" value="1"/>
</dbReference>
<dbReference type="SUPFAM" id="SSF90257">
    <property type="entry name" value="Myosin rod fragments"/>
    <property type="match status" value="1"/>
</dbReference>
<proteinExistence type="predicted"/>
<reference evidence="5 7" key="4">
    <citation type="submission" date="2018-04" db="EMBL/GenBank/DDBJ databases">
        <title>Transcriptomics of ammonia oxidizing archaea.</title>
        <authorList>
            <person name="Carini P."/>
        </authorList>
    </citation>
    <scope>NUCLEOTIDE SEQUENCE [LARGE SCALE GENOMIC DNA]</scope>
    <source>
        <strain evidence="5 7">U25</strain>
    </source>
</reference>
<sequence length="1176" mass="134106">MVHVKKVEIFGFKSFGFKNTIVDFEPGLVSISGPNGSGKSNILDAITFALGENRPKVMRAPNLRGLMHDVEGAARRGPKMARTSVHFDNLDRKIPVDSDIVTITREMNDKGDNIYYLNKKKVIRSKILDLMEIANAGLNQINNVQQGTVTRISEMTSEEKRIVIEDLIGLSAFDEKKKEAEKQLTDADHKLEIAMAKMGEVKKRIDELEEERNKKLRYDILERELNRYRAISAASSLKSIQSEKVSKDKTLNSLNSEIKHLEEERASIRKDASEIRAQKTKFMDEVNAYNKSKSEIETKLSMHRQKFDEADSLIKTSTNRLTEIDTNLPSHKIDLDNLQIQKSFSESQISYFKTEINNIRETEKSFDEKTKNLRIQKTEAMKKQSQVITQKRDVDQKIQRLTDKITATKLAVGEFESASTNGKEKLSSNQEKFNSLVNSLDTLEQQKIKLERIIENHKHSISEINLRIKKFTDDKKRSEHDIHELSELIDASSKGANKYETKIKFAKGIMHEDYSISKLKHSTQDLGIEGLVYEILSWDKKYERASLAVCSNWIKAVVVKDFESLISLAEFVTDKKLPKLKIIPLESIPQVKIECPKQTGVLGILSDYVKCENKFSSLKNFLFGNVVLVESRNIAINLSKSGFKTITLSGEYFEAKTTSVVIDNNSKISKLTKIINMSDSVEGLQQMISALRLTVTKKKNRAKKLDLLVNNYEKRLSLSEVGMNTTSNSLSELKSRISQISNNKKSFETRINQLTRTQERISRELTNRKSHLESLESQIKLVRDNYAEPQMDRIANEIKLVNEQILEQDKKLEPIQNDLKKKERHLAELMAHDTKITGERKNLRHTVSSMDQEKYHLEVDIRRLTKEKETTETELVTLRDDEQKLISTSGTSVEQMTEFDNSLESLNSKERDSTKEITLRERNTDALNRDLTDLRQKESKITSLLATFGFDISIEVFDVESTITSLESEQNRIKNSLNAGAPLQYVEISNGYKSSSSKKNMLEKERNTIVAFIESVEKDKRQTFLDAFDTVDTQVKDAFSKMTGGSAWLELENEDDIFNSGLNYLIQFPGKPKRESTSISGGEKTLAATVFVLALQKLNPSPFYMFDEVDAHLDAPNAEKLSNIIKERSEGSQFIMVSLKDSVVEKARLIYGVFPKHGVSHVIKYKDKRLLSSLET</sequence>
<dbReference type="Gene3D" id="1.10.287.1490">
    <property type="match status" value="1"/>
</dbReference>
<feature type="coiled-coil region" evidence="2">
    <location>
        <begin position="695"/>
        <end position="764"/>
    </location>
</feature>
<dbReference type="Pfam" id="PF06470">
    <property type="entry name" value="SMC_hinge"/>
    <property type="match status" value="1"/>
</dbReference>
<evidence type="ECO:0000313" key="6">
    <source>
        <dbReference type="Proteomes" id="UP000030944"/>
    </source>
</evidence>
<evidence type="ECO:0000256" key="2">
    <source>
        <dbReference type="SAM" id="Coils"/>
    </source>
</evidence>
<dbReference type="RefSeq" id="WP_048104980.1">
    <property type="nucleotide sequence ID" value="NZ_CP007026.1"/>
</dbReference>
<name>A0A0A7V3J8_9ARCH</name>
<dbReference type="Gene3D" id="3.40.50.300">
    <property type="entry name" value="P-loop containing nucleotide triphosphate hydrolases"/>
    <property type="match status" value="2"/>
</dbReference>
<dbReference type="InterPro" id="IPR010935">
    <property type="entry name" value="SMC_hinge"/>
</dbReference>
<reference evidence="7" key="3">
    <citation type="submission" date="2016-05" db="EMBL/GenBank/DDBJ databases">
        <authorList>
            <person name="Dupont C."/>
            <person name="Santoro A."/>
        </authorList>
    </citation>
    <scope>NUCLEOTIDE SEQUENCE [LARGE SCALE GENOMIC DNA]</scope>
    <source>
        <strain evidence="7">U25</strain>
    </source>
</reference>
<dbReference type="GO" id="GO:0005524">
    <property type="term" value="F:ATP binding"/>
    <property type="evidence" value="ECO:0007669"/>
    <property type="project" value="InterPro"/>
</dbReference>
<evidence type="ECO:0000313" key="7">
    <source>
        <dbReference type="Proteomes" id="UP000241022"/>
    </source>
</evidence>
<dbReference type="OrthoDB" id="9143at2157"/>
<dbReference type="Gene3D" id="3.30.70.1620">
    <property type="match status" value="1"/>
</dbReference>
<dbReference type="InterPro" id="IPR027417">
    <property type="entry name" value="P-loop_NTPase"/>
</dbReference>
<dbReference type="EMBL" id="CP007026">
    <property type="protein sequence ID" value="AJA92776.1"/>
    <property type="molecule type" value="Genomic_DNA"/>
</dbReference>
<dbReference type="GO" id="GO:0016887">
    <property type="term" value="F:ATP hydrolysis activity"/>
    <property type="evidence" value="ECO:0007669"/>
    <property type="project" value="InterPro"/>
</dbReference>
<feature type="coiled-coil region" evidence="2">
    <location>
        <begin position="244"/>
        <end position="278"/>
    </location>
</feature>
<evidence type="ECO:0000313" key="4">
    <source>
        <dbReference type="EMBL" id="AJA92776.1"/>
    </source>
</evidence>
<dbReference type="Proteomes" id="UP000241022">
    <property type="component" value="Unassembled WGS sequence"/>
</dbReference>
<accession>A0A0A7V3J8</accession>
<dbReference type="EMBL" id="LXWN01000001">
    <property type="protein sequence ID" value="PTL87810.1"/>
    <property type="molecule type" value="Genomic_DNA"/>
</dbReference>
<dbReference type="InterPro" id="IPR036277">
    <property type="entry name" value="SMC_hinge_sf"/>
</dbReference>
<feature type="coiled-coil region" evidence="2">
    <location>
        <begin position="170"/>
        <end position="218"/>
    </location>
</feature>
<dbReference type="STRING" id="1410606.T478_0542"/>
<dbReference type="GO" id="GO:0005694">
    <property type="term" value="C:chromosome"/>
    <property type="evidence" value="ECO:0007669"/>
    <property type="project" value="InterPro"/>
</dbReference>
<feature type="domain" description="SMC hinge" evidence="3">
    <location>
        <begin position="526"/>
        <end position="639"/>
    </location>
</feature>
<dbReference type="PIRSF" id="PIRSF005719">
    <property type="entry name" value="SMC"/>
    <property type="match status" value="1"/>
</dbReference>
<dbReference type="SMART" id="SM00968">
    <property type="entry name" value="SMC_hinge"/>
    <property type="match status" value="1"/>
</dbReference>
<keyword evidence="1 2" id="KW-0175">Coiled coil</keyword>
<reference evidence="4 6" key="1">
    <citation type="journal article" date="2015" name="Proc. Natl. Acad. Sci. U.S.A.">
        <title>Genomic and proteomic characterization of "Candidatus Nitrosopelagicus brevis": An ammonia-oxidizing archaeon from the open ocean.</title>
        <authorList>
            <person name="Santoro A.E."/>
            <person name="Dupont C.L."/>
            <person name="Richter R.A."/>
            <person name="Craig M.T."/>
            <person name="Carini P."/>
            <person name="McIlvin M.R."/>
            <person name="Yang Y."/>
            <person name="Orsi W.D."/>
            <person name="Moran D.M."/>
            <person name="Saito M.A."/>
        </authorList>
    </citation>
    <scope>NUCLEOTIDE SEQUENCE [LARGE SCALE GENOMIC DNA]</scope>
    <source>
        <strain evidence="4">CN25</strain>
        <strain evidence="6">V2</strain>
    </source>
</reference>
<dbReference type="InterPro" id="IPR024704">
    <property type="entry name" value="SMC"/>
</dbReference>
<dbReference type="Pfam" id="PF02463">
    <property type="entry name" value="SMC_N"/>
    <property type="match status" value="2"/>
</dbReference>
<dbReference type="KEGG" id="nbv:T478_0542"/>
<evidence type="ECO:0000256" key="1">
    <source>
        <dbReference type="ARBA" id="ARBA00023054"/>
    </source>
</evidence>
<dbReference type="SUPFAM" id="SSF57997">
    <property type="entry name" value="Tropomyosin"/>
    <property type="match status" value="1"/>
</dbReference>
<dbReference type="SUPFAM" id="SSF75553">
    <property type="entry name" value="Smc hinge domain"/>
    <property type="match status" value="1"/>
</dbReference>
<dbReference type="Proteomes" id="UP000030944">
    <property type="component" value="Chromosome"/>
</dbReference>
<dbReference type="GO" id="GO:0051276">
    <property type="term" value="P:chromosome organization"/>
    <property type="evidence" value="ECO:0007669"/>
    <property type="project" value="InterPro"/>
</dbReference>
<dbReference type="InterPro" id="IPR003395">
    <property type="entry name" value="RecF/RecN/SMC_N"/>
</dbReference>
<gene>
    <name evidence="5" type="ORF">A7X95_00535</name>
    <name evidence="4" type="ORF">T478_0542</name>
</gene>
<evidence type="ECO:0000313" key="5">
    <source>
        <dbReference type="EMBL" id="PTL87810.1"/>
    </source>
</evidence>
<evidence type="ECO:0000259" key="3">
    <source>
        <dbReference type="SMART" id="SM00968"/>
    </source>
</evidence>
<dbReference type="SUPFAM" id="SSF52540">
    <property type="entry name" value="P-loop containing nucleoside triphosphate hydrolases"/>
    <property type="match status" value="1"/>
</dbReference>
<organism evidence="4 6">
    <name type="scientific">Candidatus Nitrosopelagicus brevis</name>
    <dbReference type="NCBI Taxonomy" id="1410606"/>
    <lineage>
        <taxon>Archaea</taxon>
        <taxon>Nitrososphaerota</taxon>
    </lineage>
</organism>
<protein>
    <submittedName>
        <fullName evidence="5">Chromosome partitioning protein ParA</fullName>
    </submittedName>
    <submittedName>
        <fullName evidence="4">RecF/RecN/SMC N-terminal domain protein</fullName>
    </submittedName>
</protein>
<dbReference type="GeneID" id="24816436"/>
<dbReference type="AlphaFoldDB" id="A0A0A7V3J8"/>
<dbReference type="HOGENOM" id="CLU_001042_2_2_2"/>
<reference evidence="5" key="2">
    <citation type="submission" date="2016-05" db="EMBL/GenBank/DDBJ databases">
        <authorList>
            <person name="Lavstsen T."/>
            <person name="Jespersen J.S."/>
        </authorList>
    </citation>
    <scope>NUCLEOTIDE SEQUENCE [LARGE SCALE GENOMIC DNA]</scope>
    <source>
        <strain evidence="5">U25</strain>
    </source>
</reference>